<organism evidence="2 3">
    <name type="scientific">Metarhizium anisopliae BRIP 53293</name>
    <dbReference type="NCBI Taxonomy" id="1291518"/>
    <lineage>
        <taxon>Eukaryota</taxon>
        <taxon>Fungi</taxon>
        <taxon>Dikarya</taxon>
        <taxon>Ascomycota</taxon>
        <taxon>Pezizomycotina</taxon>
        <taxon>Sordariomycetes</taxon>
        <taxon>Hypocreomycetidae</taxon>
        <taxon>Hypocreales</taxon>
        <taxon>Clavicipitaceae</taxon>
        <taxon>Metarhizium</taxon>
    </lineage>
</organism>
<dbReference type="Proteomes" id="UP000054544">
    <property type="component" value="Unassembled WGS sequence"/>
</dbReference>
<feature type="chain" id="PRO_5002342041" evidence="1">
    <location>
        <begin position="21"/>
        <end position="102"/>
    </location>
</feature>
<protein>
    <submittedName>
        <fullName evidence="2">Uncharacterized protein</fullName>
    </submittedName>
</protein>
<evidence type="ECO:0000313" key="2">
    <source>
        <dbReference type="EMBL" id="KJK77223.1"/>
    </source>
</evidence>
<dbReference type="EMBL" id="KE384738">
    <property type="protein sequence ID" value="KJK77223.1"/>
    <property type="molecule type" value="Genomic_DNA"/>
</dbReference>
<dbReference type="AlphaFoldDB" id="A0A0D9NTZ0"/>
<feature type="signal peptide" evidence="1">
    <location>
        <begin position="1"/>
        <end position="20"/>
    </location>
</feature>
<sequence>MRPSNYLLCALSLVYPLAAAKDYICTINTHGLASEVDCHEEADTASKVVKEFYESNPVEVVCKKTVDTGSWTAVYYRAVEDCYFGYGWTAGCDPNEIPECSE</sequence>
<reference evidence="3" key="1">
    <citation type="journal article" date="2014" name="BMC Genomics">
        <title>The genome sequence of the biocontrol fungus Metarhizium anisopliae and comparative genomics of Metarhizium species.</title>
        <authorList>
            <person name="Pattemore J.A."/>
            <person name="Hane J.K."/>
            <person name="Williams A.H."/>
            <person name="Wilson B.A."/>
            <person name="Stodart B.J."/>
            <person name="Ash G.J."/>
        </authorList>
    </citation>
    <scope>NUCLEOTIDE SEQUENCE [LARGE SCALE GENOMIC DNA]</scope>
    <source>
        <strain evidence="3">BRIP 53293</strain>
    </source>
</reference>
<evidence type="ECO:0000256" key="1">
    <source>
        <dbReference type="SAM" id="SignalP"/>
    </source>
</evidence>
<evidence type="ECO:0000313" key="3">
    <source>
        <dbReference type="Proteomes" id="UP000054544"/>
    </source>
</evidence>
<gene>
    <name evidence="2" type="ORF">H634G_06961</name>
</gene>
<name>A0A0D9NTZ0_METAN</name>
<accession>A0A0D9NTZ0</accession>
<keyword evidence="3" id="KW-1185">Reference proteome</keyword>
<proteinExistence type="predicted"/>
<keyword evidence="1" id="KW-0732">Signal</keyword>